<proteinExistence type="predicted"/>
<keyword evidence="2" id="KW-1185">Reference proteome</keyword>
<name>A0ABX0XA07_9BACT</name>
<comment type="caution">
    <text evidence="1">The sequence shown here is derived from an EMBL/GenBank/DDBJ whole genome shotgun (WGS) entry which is preliminary data.</text>
</comment>
<reference evidence="1 2" key="1">
    <citation type="submission" date="2020-03" db="EMBL/GenBank/DDBJ databases">
        <title>Genomic Encyclopedia of Type Strains, Phase IV (KMG-IV): sequencing the most valuable type-strain genomes for metagenomic binning, comparative biology and taxonomic classification.</title>
        <authorList>
            <person name="Goeker M."/>
        </authorList>
    </citation>
    <scope>NUCLEOTIDE SEQUENCE [LARGE SCALE GENOMIC DNA]</scope>
    <source>
        <strain evidence="1 2">DSM 105096</strain>
    </source>
</reference>
<evidence type="ECO:0000313" key="2">
    <source>
        <dbReference type="Proteomes" id="UP000770785"/>
    </source>
</evidence>
<evidence type="ECO:0000313" key="1">
    <source>
        <dbReference type="EMBL" id="NJC26078.1"/>
    </source>
</evidence>
<protein>
    <recommendedName>
        <fullName evidence="3">Lipocalin-like domain-containing protein</fullName>
    </recommendedName>
</protein>
<accession>A0ABX0XA07</accession>
<dbReference type="Proteomes" id="UP000770785">
    <property type="component" value="Unassembled WGS sequence"/>
</dbReference>
<sequence length="120" mass="13841">MRVFLFFCSCLLLTACQPDSPSLLGSWRAVDVRENGDSLQLDPGEISFEFHSDNRYAYRSTLNYREAGTWRYENGYLYAQDTTGQEATQYVVAVDLLRQDSLLLRMKADSAERKVLLLRE</sequence>
<organism evidence="1 2">
    <name type="scientific">Neolewinella antarctica</name>
    <dbReference type="NCBI Taxonomy" id="442734"/>
    <lineage>
        <taxon>Bacteria</taxon>
        <taxon>Pseudomonadati</taxon>
        <taxon>Bacteroidota</taxon>
        <taxon>Saprospiria</taxon>
        <taxon>Saprospirales</taxon>
        <taxon>Lewinellaceae</taxon>
        <taxon>Neolewinella</taxon>
    </lineage>
</organism>
<dbReference type="EMBL" id="JAATJH010000002">
    <property type="protein sequence ID" value="NJC26078.1"/>
    <property type="molecule type" value="Genomic_DNA"/>
</dbReference>
<gene>
    <name evidence="1" type="ORF">GGR27_001577</name>
</gene>
<dbReference type="RefSeq" id="WP_168036838.1">
    <property type="nucleotide sequence ID" value="NZ_JAATJH010000002.1"/>
</dbReference>
<dbReference type="PROSITE" id="PS51257">
    <property type="entry name" value="PROKAR_LIPOPROTEIN"/>
    <property type="match status" value="1"/>
</dbReference>
<evidence type="ECO:0008006" key="3">
    <source>
        <dbReference type="Google" id="ProtNLM"/>
    </source>
</evidence>